<evidence type="ECO:0000256" key="6">
    <source>
        <dbReference type="ARBA" id="ARBA00022741"/>
    </source>
</evidence>
<keyword evidence="3" id="KW-0813">Transport</keyword>
<sequence length="891" mass="92321">MSDTDTNPEGALGGSLRRYRSPVLLLATLAVLGLLPLDPTWQTVLTVGVAWAAVASTLNVWQGHLGEMSFGHGAFVAVGAYAWTVARFRAELPPAPALLVTLVVTLAVCAVVGLAVVQLSHFGSAIVTLFLAFVVAAGLQSSEFTSITGSQAGLLVPELRLLGLNLGAERGLYYLGLGFLGIVLLLTANYVSSARGRALRLIRANDQVASLLGVRVKRVKWAAFVYTGVGAGLGGVVLAQVLTVVTPDSFALHISITAVAMIVVGGQGTTVGPVLGAFFFGALPTVFQSSPVNQALYASITFLVFLVLAPTGLVGLGVGLFRAVAHRRSGGKAAPGPLRIGGSHLVTEAASAPVVPPAPSPADEGTRSPVAAVEVIDVDVTFAGVHALRKVTDTLTAGRTHALIGPNGAGKSTLINAITGIQPVASGAIKVFGTDVTRLHPHAIRRAGVGRTFQNPSLVDDLSVLENVRLGLFSEQQQPLVLDLLRGSLGRRSEAGAVARCEDALRQVGLAPSLWSQRAGGVSLADRKLVDLARALVSQPRVLLLDEPTAGLGEDEMHVVENALLRLRSTGQVSILLIAHHVAFVRRVADSVTVLDAGEVLASGSPDEVTNDSSVLEAFVGTPLEIRRSRTAQKVAVSADAGTSSVGALPPTTPPVSARSGSGLVVASLSAGYGLARVLDDVSLCVRRGELVGLAGRNGVGKTTLLRSLSGISGRAGGTAAIDGRPLPRRPEAAARAGLIHVPEGRGVIPSLTVLENLRVGALAVGGRLTEDRLDCTVDRFPTLGRLLRRQAGLLSGGEQQMLAIARGLVADPSILMIDELSLGLSPKATSEALEVVSAITDRGGPGVLVVDQNIKTLASVCDRLYVLKDGTAVEVESHRESIQDLQEVYF</sequence>
<protein>
    <submittedName>
        <fullName evidence="14">ATP-binding cassette domain-containing protein</fullName>
    </submittedName>
</protein>
<evidence type="ECO:0000256" key="10">
    <source>
        <dbReference type="ARBA" id="ARBA00023136"/>
    </source>
</evidence>
<feature type="transmembrane region" description="Helical" evidence="12">
    <location>
        <begin position="43"/>
        <end position="61"/>
    </location>
</feature>
<feature type="region of interest" description="Disordered" evidence="11">
    <location>
        <begin position="641"/>
        <end position="660"/>
    </location>
</feature>
<organism evidence="14 15">
    <name type="scientific">Streptomyces yanii</name>
    <dbReference type="NCBI Taxonomy" id="78510"/>
    <lineage>
        <taxon>Bacteria</taxon>
        <taxon>Bacillati</taxon>
        <taxon>Actinomycetota</taxon>
        <taxon>Actinomycetes</taxon>
        <taxon>Kitasatosporales</taxon>
        <taxon>Streptomycetaceae</taxon>
        <taxon>Streptomyces</taxon>
    </lineage>
</organism>
<keyword evidence="5 12" id="KW-0812">Transmembrane</keyword>
<evidence type="ECO:0000256" key="7">
    <source>
        <dbReference type="ARBA" id="ARBA00022840"/>
    </source>
</evidence>
<keyword evidence="9 12" id="KW-1133">Transmembrane helix</keyword>
<keyword evidence="7 14" id="KW-0067">ATP-binding</keyword>
<keyword evidence="4" id="KW-1003">Cell membrane</keyword>
<evidence type="ECO:0000256" key="3">
    <source>
        <dbReference type="ARBA" id="ARBA00022448"/>
    </source>
</evidence>
<evidence type="ECO:0000256" key="11">
    <source>
        <dbReference type="SAM" id="MobiDB-lite"/>
    </source>
</evidence>
<dbReference type="PANTHER" id="PTHR43820:SF4">
    <property type="entry name" value="HIGH-AFFINITY BRANCHED-CHAIN AMINO ACID TRANSPORT ATP-BINDING PROTEIN LIVF"/>
    <property type="match status" value="1"/>
</dbReference>
<comment type="caution">
    <text evidence="14">The sequence shown here is derived from an EMBL/GenBank/DDBJ whole genome shotgun (WGS) entry which is preliminary data.</text>
</comment>
<evidence type="ECO:0000259" key="13">
    <source>
        <dbReference type="PROSITE" id="PS50893"/>
    </source>
</evidence>
<dbReference type="EMBL" id="JBHMCG010000224">
    <property type="protein sequence ID" value="MFB9579566.1"/>
    <property type="molecule type" value="Genomic_DNA"/>
</dbReference>
<dbReference type="PROSITE" id="PS00211">
    <property type="entry name" value="ABC_TRANSPORTER_1"/>
    <property type="match status" value="1"/>
</dbReference>
<evidence type="ECO:0000313" key="14">
    <source>
        <dbReference type="EMBL" id="MFB9579566.1"/>
    </source>
</evidence>
<comment type="subcellular location">
    <subcellularLocation>
        <location evidence="1">Cell membrane</location>
        <topology evidence="1">Multi-pass membrane protein</topology>
    </subcellularLocation>
</comment>
<feature type="transmembrane region" description="Helical" evidence="12">
    <location>
        <begin position="250"/>
        <end position="283"/>
    </location>
</feature>
<dbReference type="CDD" id="cd06581">
    <property type="entry name" value="TM_PBP1_LivM_like"/>
    <property type="match status" value="1"/>
</dbReference>
<feature type="transmembrane region" description="Helical" evidence="12">
    <location>
        <begin position="68"/>
        <end position="86"/>
    </location>
</feature>
<gene>
    <name evidence="14" type="ORF">ACFFTL_46815</name>
</gene>
<dbReference type="RefSeq" id="WP_345509878.1">
    <property type="nucleotide sequence ID" value="NZ_BAAAXD010000005.1"/>
</dbReference>
<proteinExistence type="inferred from homology"/>
<dbReference type="GO" id="GO:0005524">
    <property type="term" value="F:ATP binding"/>
    <property type="evidence" value="ECO:0007669"/>
    <property type="project" value="UniProtKB-KW"/>
</dbReference>
<dbReference type="InterPro" id="IPR027417">
    <property type="entry name" value="P-loop_NTPase"/>
</dbReference>
<name>A0ABV5RPF9_9ACTN</name>
<keyword evidence="6" id="KW-0547">Nucleotide-binding</keyword>
<evidence type="ECO:0000256" key="5">
    <source>
        <dbReference type="ARBA" id="ARBA00022692"/>
    </source>
</evidence>
<keyword evidence="8" id="KW-0029">Amino-acid transport</keyword>
<feature type="domain" description="ABC transporter" evidence="13">
    <location>
        <begin position="664"/>
        <end position="891"/>
    </location>
</feature>
<evidence type="ECO:0000313" key="15">
    <source>
        <dbReference type="Proteomes" id="UP001589710"/>
    </source>
</evidence>
<reference evidence="14 15" key="1">
    <citation type="submission" date="2024-09" db="EMBL/GenBank/DDBJ databases">
        <authorList>
            <person name="Sun Q."/>
            <person name="Mori K."/>
        </authorList>
    </citation>
    <scope>NUCLEOTIDE SEQUENCE [LARGE SCALE GENOMIC DNA]</scope>
    <source>
        <strain evidence="14 15">JCM 3331</strain>
    </source>
</reference>
<dbReference type="SUPFAM" id="SSF52540">
    <property type="entry name" value="P-loop containing nucleoside triphosphate hydrolases"/>
    <property type="match status" value="2"/>
</dbReference>
<feature type="domain" description="ABC transporter" evidence="13">
    <location>
        <begin position="373"/>
        <end position="622"/>
    </location>
</feature>
<feature type="transmembrane region" description="Helical" evidence="12">
    <location>
        <begin position="171"/>
        <end position="191"/>
    </location>
</feature>
<feature type="transmembrane region" description="Helical" evidence="12">
    <location>
        <begin position="295"/>
        <end position="321"/>
    </location>
</feature>
<dbReference type="InterPro" id="IPR043428">
    <property type="entry name" value="LivM-like"/>
</dbReference>
<dbReference type="InterPro" id="IPR001851">
    <property type="entry name" value="ABC_transp_permease"/>
</dbReference>
<evidence type="ECO:0000256" key="12">
    <source>
        <dbReference type="SAM" id="Phobius"/>
    </source>
</evidence>
<dbReference type="Pfam" id="PF00005">
    <property type="entry name" value="ABC_tran"/>
    <property type="match status" value="2"/>
</dbReference>
<dbReference type="InterPro" id="IPR003439">
    <property type="entry name" value="ABC_transporter-like_ATP-bd"/>
</dbReference>
<feature type="transmembrane region" description="Helical" evidence="12">
    <location>
        <begin position="98"/>
        <end position="117"/>
    </location>
</feature>
<keyword evidence="15" id="KW-1185">Reference proteome</keyword>
<dbReference type="Proteomes" id="UP001589710">
    <property type="component" value="Unassembled WGS sequence"/>
</dbReference>
<evidence type="ECO:0000256" key="9">
    <source>
        <dbReference type="ARBA" id="ARBA00022989"/>
    </source>
</evidence>
<keyword evidence="10 12" id="KW-0472">Membrane</keyword>
<dbReference type="Pfam" id="PF02653">
    <property type="entry name" value="BPD_transp_2"/>
    <property type="match status" value="1"/>
</dbReference>
<feature type="transmembrane region" description="Helical" evidence="12">
    <location>
        <begin position="221"/>
        <end position="244"/>
    </location>
</feature>
<dbReference type="InterPro" id="IPR003593">
    <property type="entry name" value="AAA+_ATPase"/>
</dbReference>
<dbReference type="PANTHER" id="PTHR43820">
    <property type="entry name" value="HIGH-AFFINITY BRANCHED-CHAIN AMINO ACID TRANSPORT ATP-BINDING PROTEIN LIVF"/>
    <property type="match status" value="1"/>
</dbReference>
<dbReference type="InterPro" id="IPR017871">
    <property type="entry name" value="ABC_transporter-like_CS"/>
</dbReference>
<accession>A0ABV5RPF9</accession>
<comment type="similarity">
    <text evidence="2">Belongs to the ABC transporter superfamily.</text>
</comment>
<evidence type="ECO:0000256" key="8">
    <source>
        <dbReference type="ARBA" id="ARBA00022970"/>
    </source>
</evidence>
<evidence type="ECO:0000256" key="4">
    <source>
        <dbReference type="ARBA" id="ARBA00022475"/>
    </source>
</evidence>
<dbReference type="Gene3D" id="3.40.50.300">
    <property type="entry name" value="P-loop containing nucleotide triphosphate hydrolases"/>
    <property type="match status" value="2"/>
</dbReference>
<dbReference type="SMART" id="SM00382">
    <property type="entry name" value="AAA"/>
    <property type="match status" value="2"/>
</dbReference>
<evidence type="ECO:0000256" key="2">
    <source>
        <dbReference type="ARBA" id="ARBA00005417"/>
    </source>
</evidence>
<dbReference type="PROSITE" id="PS50893">
    <property type="entry name" value="ABC_TRANSPORTER_2"/>
    <property type="match status" value="2"/>
</dbReference>
<feature type="transmembrane region" description="Helical" evidence="12">
    <location>
        <begin position="122"/>
        <end position="139"/>
    </location>
</feature>
<dbReference type="InterPro" id="IPR052156">
    <property type="entry name" value="BCAA_Transport_ATP-bd_LivF"/>
</dbReference>
<evidence type="ECO:0000256" key="1">
    <source>
        <dbReference type="ARBA" id="ARBA00004651"/>
    </source>
</evidence>